<evidence type="ECO:0000313" key="3">
    <source>
        <dbReference type="Proteomes" id="UP000504610"/>
    </source>
</evidence>
<feature type="compositionally biased region" description="Basic and acidic residues" evidence="2">
    <location>
        <begin position="979"/>
        <end position="988"/>
    </location>
</feature>
<evidence type="ECO:0000256" key="2">
    <source>
        <dbReference type="SAM" id="MobiDB-lite"/>
    </source>
</evidence>
<dbReference type="KEGG" id="rsz:130511741"/>
<feature type="compositionally biased region" description="Polar residues" evidence="2">
    <location>
        <begin position="962"/>
        <end position="977"/>
    </location>
</feature>
<dbReference type="RefSeq" id="XP_056865251.1">
    <property type="nucleotide sequence ID" value="XM_057009271.1"/>
</dbReference>
<dbReference type="GeneID" id="108849555"/>
<keyword evidence="3" id="KW-1185">Reference proteome</keyword>
<dbReference type="Proteomes" id="UP000504610">
    <property type="component" value="Chromosome 2"/>
</dbReference>
<feature type="region of interest" description="Disordered" evidence="2">
    <location>
        <begin position="911"/>
        <end position="988"/>
    </location>
</feature>
<feature type="region of interest" description="Disordered" evidence="2">
    <location>
        <begin position="375"/>
        <end position="570"/>
    </location>
</feature>
<evidence type="ECO:0000313" key="7">
    <source>
        <dbReference type="RefSeq" id="XP_056860832.1"/>
    </source>
</evidence>
<keyword evidence="1" id="KW-0175">Coiled coil</keyword>
<dbReference type="Proteomes" id="UP000504610">
    <property type="component" value="Chromosome 4"/>
</dbReference>
<protein>
    <submittedName>
        <fullName evidence="4 5">Meiosis-specific protein ASY2-like</fullName>
    </submittedName>
</protein>
<dbReference type="KEGG" id="rsz:108849555"/>
<feature type="compositionally biased region" description="Basic residues" evidence="2">
    <location>
        <begin position="495"/>
        <end position="508"/>
    </location>
</feature>
<evidence type="ECO:0000313" key="4">
    <source>
        <dbReference type="RefSeq" id="XP_056848419.1"/>
    </source>
</evidence>
<feature type="coiled-coil region" evidence="1">
    <location>
        <begin position="661"/>
        <end position="727"/>
    </location>
</feature>
<evidence type="ECO:0000313" key="5">
    <source>
        <dbReference type="RefSeq" id="XP_056851520.1"/>
    </source>
</evidence>
<proteinExistence type="predicted"/>
<dbReference type="KEGG" id="rsz:130505736"/>
<feature type="compositionally biased region" description="Basic and acidic residues" evidence="2">
    <location>
        <begin position="460"/>
        <end position="475"/>
    </location>
</feature>
<gene>
    <name evidence="4" type="primary">LOC108849555</name>
    <name evidence="5" type="synonym">LOC130500513</name>
    <name evidence="6" type="synonym">LOC130505736</name>
    <name evidence="7" type="synonym">LOC130509164</name>
    <name evidence="8" type="synonym">LOC130511741</name>
</gene>
<dbReference type="Proteomes" id="UP000504610">
    <property type="component" value="Chromosome 3"/>
</dbReference>
<evidence type="ECO:0000313" key="8">
    <source>
        <dbReference type="RefSeq" id="XP_056865251.1"/>
    </source>
</evidence>
<dbReference type="RefSeq" id="XP_056860832.1">
    <property type="nucleotide sequence ID" value="XM_057004852.1"/>
</dbReference>
<organism evidence="3 4">
    <name type="scientific">Raphanus sativus</name>
    <name type="common">Radish</name>
    <name type="synonym">Raphanus raphanistrum var. sativus</name>
    <dbReference type="NCBI Taxonomy" id="3726"/>
    <lineage>
        <taxon>Eukaryota</taxon>
        <taxon>Viridiplantae</taxon>
        <taxon>Streptophyta</taxon>
        <taxon>Embryophyta</taxon>
        <taxon>Tracheophyta</taxon>
        <taxon>Spermatophyta</taxon>
        <taxon>Magnoliopsida</taxon>
        <taxon>eudicotyledons</taxon>
        <taxon>Gunneridae</taxon>
        <taxon>Pentapetalae</taxon>
        <taxon>rosids</taxon>
        <taxon>malvids</taxon>
        <taxon>Brassicales</taxon>
        <taxon>Brassicaceae</taxon>
        <taxon>Brassiceae</taxon>
        <taxon>Raphanus</taxon>
    </lineage>
</organism>
<evidence type="ECO:0000256" key="1">
    <source>
        <dbReference type="SAM" id="Coils"/>
    </source>
</evidence>
<name>A0A9W3CA56_RAPSA</name>
<dbReference type="AlphaFoldDB" id="A0A9W3CA56"/>
<accession>A0A9W3CA56</accession>
<reference evidence="3" key="1">
    <citation type="journal article" date="2019" name="Database">
        <title>The radish genome database (RadishGD): an integrated information resource for radish genomics.</title>
        <authorList>
            <person name="Yu H.J."/>
            <person name="Baek S."/>
            <person name="Lee Y.J."/>
            <person name="Cho A."/>
            <person name="Mun J.H."/>
        </authorList>
    </citation>
    <scope>NUCLEOTIDE SEQUENCE [LARGE SCALE GENOMIC DNA]</scope>
    <source>
        <strain evidence="3">cv. WK10039</strain>
    </source>
</reference>
<feature type="region of interest" description="Disordered" evidence="2">
    <location>
        <begin position="1"/>
        <end position="78"/>
    </location>
</feature>
<feature type="compositionally biased region" description="Polar residues" evidence="2">
    <location>
        <begin position="427"/>
        <end position="436"/>
    </location>
</feature>
<dbReference type="Proteomes" id="UP000504610">
    <property type="component" value="Chromosome 8"/>
</dbReference>
<dbReference type="RefSeq" id="XP_056856311.1">
    <property type="nucleotide sequence ID" value="XM_057000331.1"/>
</dbReference>
<dbReference type="OrthoDB" id="1113395at2759"/>
<sequence length="988" mass="110010">MSTSKKLSREQKGKMRAASSGSGDDLETVRGSEGSQEAVHREAMMDTENLSRAQRVLISESRVQSRKDDDGRDHVDDQMIPISFYPGNIFEEQPPLDRERVRPSVVEGQDWRGVEKTRSTVESVTRLLRARDAAGVTFIIPNSDQRPWSPPKGYQCVYESYFEGDTKLWFPIPRIVTAFAMRRGAALSQFLNGAWRLAVALTIIGAEAGVPLNVRAFEELVSAKIKGGLISLKIRPNYNVVTGYPNKTNNWQRSYFYVKSDRAAFEEPLRTGYRVLWAREMVALPNTAEYEEDFLTSARLIASQRQDHWNNFSYRRISRSIGWISQQVWRSDTIPIVTNKTKRVNLFNSAEQREINRARAMRTIPNLSLVVAKKVGSAKKSQPDTAGSPNLGDPSATESDAEAQLVRKTNKKRQREEEGAAVEETNVGASSPQGHSGSEGRRKKARGDSPAIRSSSVEEGELRDLEPSGGSKDEVVPESQPAGSRDEDLPAVSPKAKKKDKGRKRKKKAAEMVPRGSSEELNDEEEDATRSGESLGPGREVVPEEPAPQVAEGTVAVPKKRKKKKKGCPDRVSFSYDREVPLAHDEQECGRLVRQFRGDRGALPPVKDLIFKEEYKFAARTSIMSLGDWNVLVRKYDEELRGAFELVDKQKRSHKRATRALKDAVRAKDEAVAQEEALRKELDEQRGIMAIELASARDLVKKAEKEKAELRKRNADLQGKNATLEKEVVASALNFSREMDRLRESRKLEVTHERIRVMAAMTGKCSRRFKNIQDREKRRDDFEDSRCMLGQARGMRDCLEALKESGKDIPQETIDTYADLEKYYDGETTRLEVGVIPDSDLTLSPLVLKSRFVIEEILEKVDKHGSNLELIDSEAAAALRSPSDGFIRDLLDTVQSPARPDATLPIKAAAPDKKAVEVDPKAPGADAREKLVTISDSSSLGTSDPDASEGLSDPNREIRLASPSSKGQSTGNVSSSGPPEKKDPPAEG</sequence>
<reference evidence="4 5" key="2">
    <citation type="submission" date="2025-04" db="UniProtKB">
        <authorList>
            <consortium name="RefSeq"/>
        </authorList>
    </citation>
    <scope>IDENTIFICATION</scope>
    <source>
        <tissue evidence="4 5">Leaf</tissue>
    </source>
</reference>
<feature type="compositionally biased region" description="Basic and acidic residues" evidence="2">
    <location>
        <begin position="63"/>
        <end position="77"/>
    </location>
</feature>
<dbReference type="KEGG" id="rsz:130500513"/>
<dbReference type="RefSeq" id="XP_056851520.1">
    <property type="nucleotide sequence ID" value="XM_056995540.1"/>
</dbReference>
<feature type="compositionally biased region" description="Basic and acidic residues" evidence="2">
    <location>
        <begin position="911"/>
        <end position="931"/>
    </location>
</feature>
<dbReference type="KEGG" id="rsz:130509164"/>
<dbReference type="RefSeq" id="XP_056848419.1">
    <property type="nucleotide sequence ID" value="XM_056992439.1"/>
</dbReference>
<evidence type="ECO:0000313" key="6">
    <source>
        <dbReference type="RefSeq" id="XP_056856311.1"/>
    </source>
</evidence>